<evidence type="ECO:0000256" key="1">
    <source>
        <dbReference type="ARBA" id="ARBA00006484"/>
    </source>
</evidence>
<dbReference type="RefSeq" id="WP_092434131.1">
    <property type="nucleotide sequence ID" value="NZ_FMYP01000001.1"/>
</dbReference>
<evidence type="ECO:0000256" key="2">
    <source>
        <dbReference type="ARBA" id="ARBA00023002"/>
    </source>
</evidence>
<reference evidence="4 5" key="1">
    <citation type="submission" date="2016-09" db="EMBL/GenBank/DDBJ databases">
        <authorList>
            <person name="Capua I."/>
            <person name="De Benedictis P."/>
            <person name="Joannis T."/>
            <person name="Lombin L.H."/>
            <person name="Cattoli G."/>
        </authorList>
    </citation>
    <scope>NUCLEOTIDE SEQUENCE [LARGE SCALE GENOMIC DNA]</scope>
    <source>
        <strain evidence="4 5">A7P-90m</strain>
    </source>
</reference>
<evidence type="ECO:0000256" key="3">
    <source>
        <dbReference type="RuleBase" id="RU000363"/>
    </source>
</evidence>
<dbReference type="InterPro" id="IPR020904">
    <property type="entry name" value="Sc_DH/Rdtase_CS"/>
</dbReference>
<evidence type="ECO:0000313" key="4">
    <source>
        <dbReference type="EMBL" id="SDB81755.1"/>
    </source>
</evidence>
<dbReference type="Proteomes" id="UP000199452">
    <property type="component" value="Unassembled WGS sequence"/>
</dbReference>
<dbReference type="Gene3D" id="3.40.50.720">
    <property type="entry name" value="NAD(P)-binding Rossmann-like Domain"/>
    <property type="match status" value="1"/>
</dbReference>
<proteinExistence type="inferred from homology"/>
<dbReference type="CDD" id="cd05346">
    <property type="entry name" value="SDR_c5"/>
    <property type="match status" value="1"/>
</dbReference>
<sequence>MKKLALVTGATSGIGKATAMLLAENGYSLILTGRRAELLESVKKEAEIKHKTEVLALNFDVRDKEAVASAVESLPERWRKIDVLINNAGLAVGLNHIQDGVIDDWDRMIDTNIKGLLYITRAIVPLMIERGSGHIINIGSIAGTEVYENGNVYCASKHAVEAITKGMRIDLLKEGIKVSGIRPGMVETEFSSVRYKGDDELAKKTYQGISPLFAEDIAQTILFVLNRPAHVNINDLVIMPTAQASATYVNRVVQ</sequence>
<dbReference type="STRING" id="1640674.SAMN05216323_1001112"/>
<dbReference type="FunFam" id="3.40.50.720:FF:000047">
    <property type="entry name" value="NADP-dependent L-serine/L-allo-threonine dehydrogenase"/>
    <property type="match status" value="1"/>
</dbReference>
<evidence type="ECO:0000313" key="5">
    <source>
        <dbReference type="Proteomes" id="UP000199452"/>
    </source>
</evidence>
<accession>A0A1G6GJ33</accession>
<dbReference type="PROSITE" id="PS00061">
    <property type="entry name" value="ADH_SHORT"/>
    <property type="match status" value="1"/>
</dbReference>
<dbReference type="Pfam" id="PF00106">
    <property type="entry name" value="adh_short"/>
    <property type="match status" value="1"/>
</dbReference>
<dbReference type="SUPFAM" id="SSF51735">
    <property type="entry name" value="NAD(P)-binding Rossmann-fold domains"/>
    <property type="match status" value="1"/>
</dbReference>
<dbReference type="PANTHER" id="PTHR42901:SF1">
    <property type="entry name" value="ALCOHOL DEHYDROGENASE"/>
    <property type="match status" value="1"/>
</dbReference>
<keyword evidence="5" id="KW-1185">Reference proteome</keyword>
<dbReference type="InterPro" id="IPR036291">
    <property type="entry name" value="NAD(P)-bd_dom_sf"/>
</dbReference>
<dbReference type="PRINTS" id="PR00081">
    <property type="entry name" value="GDHRDH"/>
</dbReference>
<dbReference type="GO" id="GO:0016616">
    <property type="term" value="F:oxidoreductase activity, acting on the CH-OH group of donors, NAD or NADP as acceptor"/>
    <property type="evidence" value="ECO:0007669"/>
    <property type="project" value="UniProtKB-ARBA"/>
</dbReference>
<dbReference type="PANTHER" id="PTHR42901">
    <property type="entry name" value="ALCOHOL DEHYDROGENASE"/>
    <property type="match status" value="1"/>
</dbReference>
<name>A0A1G6GJ33_9BACT</name>
<gene>
    <name evidence="4" type="ORF">SAMN05216323_1001112</name>
</gene>
<keyword evidence="2" id="KW-0560">Oxidoreductase</keyword>
<dbReference type="PRINTS" id="PR00080">
    <property type="entry name" value="SDRFAMILY"/>
</dbReference>
<dbReference type="InterPro" id="IPR002347">
    <property type="entry name" value="SDR_fam"/>
</dbReference>
<organism evidence="4 5">
    <name type="scientific">Williamwhitmania taraxaci</name>
    <dbReference type="NCBI Taxonomy" id="1640674"/>
    <lineage>
        <taxon>Bacteria</taxon>
        <taxon>Pseudomonadati</taxon>
        <taxon>Bacteroidota</taxon>
        <taxon>Bacteroidia</taxon>
        <taxon>Bacteroidales</taxon>
        <taxon>Williamwhitmaniaceae</taxon>
        <taxon>Williamwhitmania</taxon>
    </lineage>
</organism>
<dbReference type="AlphaFoldDB" id="A0A1G6GJ33"/>
<dbReference type="EMBL" id="FMYP01000001">
    <property type="protein sequence ID" value="SDB81755.1"/>
    <property type="molecule type" value="Genomic_DNA"/>
</dbReference>
<protein>
    <submittedName>
        <fullName evidence="4">NADP-dependent 3-hydroxy acid dehydrogenase YdfG</fullName>
    </submittedName>
</protein>
<dbReference type="OrthoDB" id="9775296at2"/>
<comment type="similarity">
    <text evidence="1 3">Belongs to the short-chain dehydrogenases/reductases (SDR) family.</text>
</comment>